<gene>
    <name evidence="6" type="ORF">BO78DRAFT_446109</name>
</gene>
<feature type="transmembrane region" description="Helical" evidence="5">
    <location>
        <begin position="12"/>
        <end position="33"/>
    </location>
</feature>
<evidence type="ECO:0000256" key="3">
    <source>
        <dbReference type="ARBA" id="ARBA00022989"/>
    </source>
</evidence>
<dbReference type="OrthoDB" id="3358017at2759"/>
<feature type="transmembrane region" description="Helical" evidence="5">
    <location>
        <begin position="45"/>
        <end position="63"/>
    </location>
</feature>
<keyword evidence="7" id="KW-1185">Reference proteome</keyword>
<keyword evidence="3 5" id="KW-1133">Transmembrane helix</keyword>
<feature type="transmembrane region" description="Helical" evidence="5">
    <location>
        <begin position="155"/>
        <end position="176"/>
    </location>
</feature>
<dbReference type="Pfam" id="PF04479">
    <property type="entry name" value="RTA1"/>
    <property type="match status" value="1"/>
</dbReference>
<feature type="transmembrane region" description="Helical" evidence="5">
    <location>
        <begin position="83"/>
        <end position="104"/>
    </location>
</feature>
<dbReference type="EMBL" id="KZ826318">
    <property type="protein sequence ID" value="PYI11235.1"/>
    <property type="molecule type" value="Genomic_DNA"/>
</dbReference>
<sequence length="291" mass="32999">MTELQSRGTYTFWYYVPSLGAAVIFLLLFIVLTGLHCWKLFTTRTWFCISFTLGGVFEIIGYIGRAAAHSNTTAMGPYIVSNMFILLGPTLFAASIYMTLGRIIRSVKGEHLSVIRISRLTKTFVWGDVLSFVVQGNSSGLSVLGYPLYAKLCVIVGLVIQLISFAIFWLTAVVFGKRIARSPTTESCNRDLPWQQSLHMLYAVSSLVLVRSIFRIIEYVMGNDGYPLQHEWTMYIFDSVPMAIVMLIFYIWYPNRLQRSAGQSMSISREFPSPFVLKERDRRTSKVSAEP</sequence>
<organism evidence="6 7">
    <name type="scientific">Aspergillus sclerotiicarbonarius (strain CBS 121057 / IBT 28362)</name>
    <dbReference type="NCBI Taxonomy" id="1448318"/>
    <lineage>
        <taxon>Eukaryota</taxon>
        <taxon>Fungi</taxon>
        <taxon>Dikarya</taxon>
        <taxon>Ascomycota</taxon>
        <taxon>Pezizomycotina</taxon>
        <taxon>Eurotiomycetes</taxon>
        <taxon>Eurotiomycetidae</taxon>
        <taxon>Eurotiales</taxon>
        <taxon>Aspergillaceae</taxon>
        <taxon>Aspergillus</taxon>
        <taxon>Aspergillus subgen. Circumdati</taxon>
    </lineage>
</organism>
<evidence type="ECO:0000256" key="2">
    <source>
        <dbReference type="ARBA" id="ARBA00022692"/>
    </source>
</evidence>
<evidence type="ECO:0000256" key="5">
    <source>
        <dbReference type="SAM" id="Phobius"/>
    </source>
</evidence>
<keyword evidence="4 5" id="KW-0472">Membrane</keyword>
<dbReference type="InterPro" id="IPR007568">
    <property type="entry name" value="RTA1"/>
</dbReference>
<dbReference type="PANTHER" id="PTHR31465:SF35">
    <property type="entry name" value="RTA1 DOMAIN PROTEIN-RELATED"/>
    <property type="match status" value="1"/>
</dbReference>
<dbReference type="VEuPathDB" id="FungiDB:BO78DRAFT_446109"/>
<feature type="transmembrane region" description="Helical" evidence="5">
    <location>
        <begin position="197"/>
        <end position="214"/>
    </location>
</feature>
<evidence type="ECO:0000256" key="4">
    <source>
        <dbReference type="ARBA" id="ARBA00023136"/>
    </source>
</evidence>
<evidence type="ECO:0000313" key="7">
    <source>
        <dbReference type="Proteomes" id="UP000248423"/>
    </source>
</evidence>
<evidence type="ECO:0000313" key="6">
    <source>
        <dbReference type="EMBL" id="PYI11235.1"/>
    </source>
</evidence>
<keyword evidence="2 5" id="KW-0812">Transmembrane</keyword>
<proteinExistence type="predicted"/>
<name>A0A319ETC7_ASPSB</name>
<dbReference type="STRING" id="1448318.A0A319ETC7"/>
<reference evidence="6 7" key="1">
    <citation type="submission" date="2018-02" db="EMBL/GenBank/DDBJ databases">
        <title>The genomes of Aspergillus section Nigri reveals drivers in fungal speciation.</title>
        <authorList>
            <consortium name="DOE Joint Genome Institute"/>
            <person name="Vesth T.C."/>
            <person name="Nybo J."/>
            <person name="Theobald S."/>
            <person name="Brandl J."/>
            <person name="Frisvad J.C."/>
            <person name="Nielsen K.F."/>
            <person name="Lyhne E.K."/>
            <person name="Kogle M.E."/>
            <person name="Kuo A."/>
            <person name="Riley R."/>
            <person name="Clum A."/>
            <person name="Nolan M."/>
            <person name="Lipzen A."/>
            <person name="Salamov A."/>
            <person name="Henrissat B."/>
            <person name="Wiebenga A."/>
            <person name="De vries R.P."/>
            <person name="Grigoriev I.V."/>
            <person name="Mortensen U.H."/>
            <person name="Andersen M.R."/>
            <person name="Baker S.E."/>
        </authorList>
    </citation>
    <scope>NUCLEOTIDE SEQUENCE [LARGE SCALE GENOMIC DNA]</scope>
    <source>
        <strain evidence="6 7">CBS 121057</strain>
    </source>
</reference>
<protein>
    <submittedName>
        <fullName evidence="6">Putative RTA1 domain protein</fullName>
    </submittedName>
</protein>
<dbReference type="GO" id="GO:0016020">
    <property type="term" value="C:membrane"/>
    <property type="evidence" value="ECO:0007669"/>
    <property type="project" value="UniProtKB-SubCell"/>
</dbReference>
<comment type="subcellular location">
    <subcellularLocation>
        <location evidence="1">Membrane</location>
        <topology evidence="1">Multi-pass membrane protein</topology>
    </subcellularLocation>
</comment>
<accession>A0A319ETC7</accession>
<dbReference type="PANTHER" id="PTHR31465">
    <property type="entry name" value="PROTEIN RTA1-RELATED"/>
    <property type="match status" value="1"/>
</dbReference>
<dbReference type="Proteomes" id="UP000248423">
    <property type="component" value="Unassembled WGS sequence"/>
</dbReference>
<dbReference type="AlphaFoldDB" id="A0A319ETC7"/>
<feature type="transmembrane region" description="Helical" evidence="5">
    <location>
        <begin position="234"/>
        <end position="253"/>
    </location>
</feature>
<feature type="transmembrane region" description="Helical" evidence="5">
    <location>
        <begin position="125"/>
        <end position="149"/>
    </location>
</feature>
<evidence type="ECO:0000256" key="1">
    <source>
        <dbReference type="ARBA" id="ARBA00004141"/>
    </source>
</evidence>